<dbReference type="Proteomes" id="UP000503093">
    <property type="component" value="Segment"/>
</dbReference>
<protein>
    <submittedName>
        <fullName evidence="1">Uncharacterized protein</fullName>
    </submittedName>
</protein>
<dbReference type="EMBL" id="MN908687">
    <property type="protein sequence ID" value="QIG58173.1"/>
    <property type="molecule type" value="Genomic_DNA"/>
</dbReference>
<name>A0A6G6XK71_9CAUD</name>
<gene>
    <name evidence="1" type="primary">21</name>
    <name evidence="1" type="ORF">SEA_SKOG_21</name>
</gene>
<accession>A0A6G6XK71</accession>
<reference evidence="1 2" key="1">
    <citation type="submission" date="2020-01" db="EMBL/GenBank/DDBJ databases">
        <authorList>
            <person name="Alvaro L.E."/>
            <person name="Baker K.N."/>
            <person name="Baxter I.S."/>
            <person name="Brown M.R."/>
            <person name="Driscoll K.D."/>
            <person name="Elrubaie J.M."/>
            <person name="Feith S.L."/>
            <person name="Indihar D.F."/>
            <person name="Knoch V.T."/>
            <person name="Koirtyohann K.M."/>
            <person name="Kratz M.A."/>
            <person name="Lear A.H."/>
            <person name="Lindblom K.E."/>
            <person name="Marcus E.R."/>
            <person name="Murphy M.E."/>
            <person name="Sensor R."/>
            <person name="Sherman S.J."/>
            <person name="Swift V.R."/>
            <person name="White K.E."/>
            <person name="Wills S.J."/>
            <person name="Gatt S.M."/>
            <person name="Lohbauer S.A."/>
            <person name="Power T.R."/>
            <person name="Rosales K.A."/>
            <person name="Sisson B.M."/>
            <person name="Isern S."/>
            <person name="Michael S.F."/>
            <person name="Sunnen C.N."/>
            <person name="Garlena R.A."/>
            <person name="Russell D.A."/>
            <person name="Pope W.H."/>
            <person name="Jacobs-Sera D."/>
            <person name="Hatfull G.F."/>
        </authorList>
    </citation>
    <scope>NUCLEOTIDE SEQUENCE [LARGE SCALE GENOMIC DNA]</scope>
</reference>
<evidence type="ECO:0000313" key="1">
    <source>
        <dbReference type="EMBL" id="QIG58173.1"/>
    </source>
</evidence>
<dbReference type="GeneID" id="64766503"/>
<dbReference type="KEGG" id="vg:64766503"/>
<dbReference type="RefSeq" id="YP_010059271.1">
    <property type="nucleotide sequence ID" value="NC_054725.1"/>
</dbReference>
<sequence length="73" mass="7799">MANNTTFAQKYREAADALLDVLAEPTSDGFQAAAQLTVGLKIWASGTTEAHLSKTLHEAVLVAAREHQYNGAL</sequence>
<keyword evidence="2" id="KW-1185">Reference proteome</keyword>
<evidence type="ECO:0000313" key="2">
    <source>
        <dbReference type="Proteomes" id="UP000503093"/>
    </source>
</evidence>
<proteinExistence type="predicted"/>
<organism evidence="1 2">
    <name type="scientific">Gordonia phage Skog</name>
    <dbReference type="NCBI Taxonomy" id="2704033"/>
    <lineage>
        <taxon>Viruses</taxon>
        <taxon>Duplodnaviria</taxon>
        <taxon>Heunggongvirae</taxon>
        <taxon>Uroviricota</taxon>
        <taxon>Caudoviricetes</taxon>
        <taxon>Skogvirus</taxon>
        <taxon>Skogvirus Skog</taxon>
    </lineage>
</organism>